<proteinExistence type="predicted"/>
<feature type="non-terminal residue" evidence="1">
    <location>
        <position position="373"/>
    </location>
</feature>
<gene>
    <name evidence="1" type="ORF">LCGC14_2138750</name>
</gene>
<dbReference type="AlphaFoldDB" id="A0A0F9GVB8"/>
<evidence type="ECO:0000313" key="1">
    <source>
        <dbReference type="EMBL" id="KKL67062.1"/>
    </source>
</evidence>
<name>A0A0F9GVB8_9ZZZZ</name>
<accession>A0A0F9GVB8</accession>
<protein>
    <submittedName>
        <fullName evidence="1">Uncharacterized protein</fullName>
    </submittedName>
</protein>
<reference evidence="1" key="1">
    <citation type="journal article" date="2015" name="Nature">
        <title>Complex archaea that bridge the gap between prokaryotes and eukaryotes.</title>
        <authorList>
            <person name="Spang A."/>
            <person name="Saw J.H."/>
            <person name="Jorgensen S.L."/>
            <person name="Zaremba-Niedzwiedzka K."/>
            <person name="Martijn J."/>
            <person name="Lind A.E."/>
            <person name="van Eijk R."/>
            <person name="Schleper C."/>
            <person name="Guy L."/>
            <person name="Ettema T.J."/>
        </authorList>
    </citation>
    <scope>NUCLEOTIDE SEQUENCE</scope>
</reference>
<organism evidence="1">
    <name type="scientific">marine sediment metagenome</name>
    <dbReference type="NCBI Taxonomy" id="412755"/>
    <lineage>
        <taxon>unclassified sequences</taxon>
        <taxon>metagenomes</taxon>
        <taxon>ecological metagenomes</taxon>
    </lineage>
</organism>
<sequence>MRIDPGKSWTFTYPSTPPERTYSRGPLPSLSALLPGAHVAEFGYAVREDVERARLAGNVVYAPSAGALAGKRPKKLWTGVVRAEPVKFDVVDDGSPQLAILRDVHAGKGVDKLRLEMRKVKGPTGSQALRLRLVNTGDQPIYLGSRFGLVSKDPDGRTHPDFNGPRNSRAMALAPNSHRDVGGWSFNLTARKPGLYTVWATYQSMGIDGKLLAKSNEIRLQVPAATPPALKATLPCGVEVELVGIAKGEWGKRTDARGPWWRPDGTALAKLPKGQLRGGWSSNRKREVPQQHYKILARLTWPEGVDKRIGGRGWPRVSVEPIMQPWDGARQSTGTTPPPKDYLHVIGITIPKSENTATVSFRVPAKPWVTVAS</sequence>
<dbReference type="EMBL" id="LAZR01026998">
    <property type="protein sequence ID" value="KKL67062.1"/>
    <property type="molecule type" value="Genomic_DNA"/>
</dbReference>
<comment type="caution">
    <text evidence="1">The sequence shown here is derived from an EMBL/GenBank/DDBJ whole genome shotgun (WGS) entry which is preliminary data.</text>
</comment>